<dbReference type="InterPro" id="IPR006656">
    <property type="entry name" value="Mopterin_OxRdtase"/>
</dbReference>
<evidence type="ECO:0000256" key="9">
    <source>
        <dbReference type="ARBA" id="ARBA00023014"/>
    </source>
</evidence>
<proteinExistence type="inferred from homology"/>
<dbReference type="SUPFAM" id="SSF53706">
    <property type="entry name" value="Formate dehydrogenase/DMSO reductase, domains 1-3"/>
    <property type="match status" value="1"/>
</dbReference>
<evidence type="ECO:0000313" key="13">
    <source>
        <dbReference type="Proteomes" id="UP000239907"/>
    </source>
</evidence>
<dbReference type="SUPFAM" id="SSF50692">
    <property type="entry name" value="ADC-like"/>
    <property type="match status" value="1"/>
</dbReference>
<keyword evidence="7" id="KW-0560">Oxidoreductase</keyword>
<dbReference type="RefSeq" id="WP_105044325.1">
    <property type="nucleotide sequence ID" value="NZ_MQWA01000001.1"/>
</dbReference>
<comment type="similarity">
    <text evidence="3">Belongs to the prokaryotic molybdopterin-containing oxidoreductase family.</text>
</comment>
<evidence type="ECO:0000259" key="10">
    <source>
        <dbReference type="Pfam" id="PF00384"/>
    </source>
</evidence>
<comment type="cofactor">
    <cofactor evidence="2">
        <name>[4Fe-4S] cluster</name>
        <dbReference type="ChEBI" id="CHEBI:49883"/>
    </cofactor>
</comment>
<name>A0A2S7U5G0_9BACT</name>
<dbReference type="InterPro" id="IPR009010">
    <property type="entry name" value="Asp_de-COase-like_dom_sf"/>
</dbReference>
<evidence type="ECO:0000256" key="4">
    <source>
        <dbReference type="ARBA" id="ARBA00022485"/>
    </source>
</evidence>
<dbReference type="GO" id="GO:0016020">
    <property type="term" value="C:membrane"/>
    <property type="evidence" value="ECO:0007669"/>
    <property type="project" value="TreeGrafter"/>
</dbReference>
<dbReference type="CDD" id="cd02787">
    <property type="entry name" value="MopB_CT_ydeP"/>
    <property type="match status" value="1"/>
</dbReference>
<dbReference type="PANTHER" id="PTHR43105:SF4">
    <property type="entry name" value="PROTEIN YDEP"/>
    <property type="match status" value="1"/>
</dbReference>
<feature type="domain" description="Molybdopterin dinucleotide-binding" evidence="11">
    <location>
        <begin position="643"/>
        <end position="749"/>
    </location>
</feature>
<evidence type="ECO:0000256" key="6">
    <source>
        <dbReference type="ARBA" id="ARBA00022723"/>
    </source>
</evidence>
<dbReference type="Proteomes" id="UP000239907">
    <property type="component" value="Unassembled WGS sequence"/>
</dbReference>
<organism evidence="12 13">
    <name type="scientific">Rubritalea profundi</name>
    <dbReference type="NCBI Taxonomy" id="1658618"/>
    <lineage>
        <taxon>Bacteria</taxon>
        <taxon>Pseudomonadati</taxon>
        <taxon>Verrucomicrobiota</taxon>
        <taxon>Verrucomicrobiia</taxon>
        <taxon>Verrucomicrobiales</taxon>
        <taxon>Rubritaleaceae</taxon>
        <taxon>Rubritalea</taxon>
    </lineage>
</organism>
<dbReference type="GO" id="GO:0043546">
    <property type="term" value="F:molybdopterin cofactor binding"/>
    <property type="evidence" value="ECO:0007669"/>
    <property type="project" value="InterPro"/>
</dbReference>
<gene>
    <name evidence="12" type="ORF">BSZ32_15865</name>
</gene>
<dbReference type="Gene3D" id="3.40.50.740">
    <property type="match status" value="1"/>
</dbReference>
<dbReference type="InterPro" id="IPR037951">
    <property type="entry name" value="MopB_CT_YdeP"/>
</dbReference>
<keyword evidence="6" id="KW-0479">Metal-binding</keyword>
<evidence type="ECO:0000256" key="2">
    <source>
        <dbReference type="ARBA" id="ARBA00001966"/>
    </source>
</evidence>
<dbReference type="PANTHER" id="PTHR43105">
    <property type="entry name" value="RESPIRATORY NITRATE REDUCTASE"/>
    <property type="match status" value="1"/>
</dbReference>
<evidence type="ECO:0000256" key="3">
    <source>
        <dbReference type="ARBA" id="ARBA00010312"/>
    </source>
</evidence>
<dbReference type="CDD" id="cd02767">
    <property type="entry name" value="MopB_ydeP"/>
    <property type="match status" value="1"/>
</dbReference>
<sequence length="756" mass="83248">MQSEDAPLKIKDPKTWAAGTPAVISSLKQVMSTAGPIRGTKALLELNQTDGFDCPSCAWPDPDDHRAMTEFCENGAKAIASEATTKVIDEHFFANHSIEEMSEQSDYWHDQQGRLTSPMVLREGATHYEPITWEAAFDLMADELKGLDHPDEAIFYTSGRTSNEAAFLYQLFTRHYGTNNLPDCSNMCHESSGSALGPAIGIGKGTVTLDDLHTADVIICVGQNPGTNHPRMLASLEKCISNGGEVVAINPLREAGLLGFAHPQKISGMLNQASPLADLYLQVKMNGDMAIFRGVAKTIFARDEAAPVSVIDRDFIDEHTAGFDAYAEACTASSWDQITQDSGITREEIELLADKIIAKDKKLITCWAMGLTQHKNSVDTIREVTNVHLLIGAIGRSGAGVCPVRGHSNVQGDRTMGIYEKSPESFHLGLERAFQFKSPRKHGYDVVEAIHAMHKGDAKFFLAMGGNFLQAAPDTKFTAAALRKCNLTAHVVTKLNRSQLVTGKIGLILPCLGRTETDMQKAGRQFITCENSMGIVHMSTGRLKPISTHLMSEPAIVAHLANKVIGNTKVIDWLAFADDYDLIRDAIESAISGFENFNIRVRKSGGFYLQNNAKDRIWDTPNNKANFGNAALSIFKKKDNKHLILQTLRSHDQYNTTIYGLDDRYRGIGNQRKIIFLNPEDMKERRIKPVQKLRITSHWDDGQRHAEGFLAIPYEMPRGAAAAYFPEANVLIPIDSTADTSNTPTSKAVEISLEVM</sequence>
<accession>A0A2S7U5G0</accession>
<dbReference type="InterPro" id="IPR010046">
    <property type="entry name" value="Mopterin_OxRdtse_a_bac"/>
</dbReference>
<dbReference type="NCBIfam" id="TIGR01701">
    <property type="entry name" value="Fdhalpha-like"/>
    <property type="match status" value="1"/>
</dbReference>
<keyword evidence="8" id="KW-0408">Iron</keyword>
<reference evidence="12 13" key="1">
    <citation type="submission" date="2016-12" db="EMBL/GenBank/DDBJ databases">
        <title>Study of bacterial adaptation to deep sea.</title>
        <authorList>
            <person name="Song J."/>
            <person name="Yoshizawa S."/>
            <person name="Kogure K."/>
        </authorList>
    </citation>
    <scope>NUCLEOTIDE SEQUENCE [LARGE SCALE GENOMIC DNA]</scope>
    <source>
        <strain evidence="12 13">SAORIC-165</strain>
    </source>
</reference>
<keyword evidence="9" id="KW-0411">Iron-sulfur</keyword>
<evidence type="ECO:0000256" key="1">
    <source>
        <dbReference type="ARBA" id="ARBA00001942"/>
    </source>
</evidence>
<protein>
    <recommendedName>
        <fullName evidence="14">Molybdopterin oxidoreductase domain-containing protein</fullName>
    </recommendedName>
</protein>
<dbReference type="Gene3D" id="3.40.228.10">
    <property type="entry name" value="Dimethylsulfoxide Reductase, domain 2"/>
    <property type="match status" value="1"/>
</dbReference>
<evidence type="ECO:0000256" key="8">
    <source>
        <dbReference type="ARBA" id="ARBA00023004"/>
    </source>
</evidence>
<evidence type="ECO:0000259" key="11">
    <source>
        <dbReference type="Pfam" id="PF01568"/>
    </source>
</evidence>
<evidence type="ECO:0000313" key="12">
    <source>
        <dbReference type="EMBL" id="PQJ29810.1"/>
    </source>
</evidence>
<evidence type="ECO:0008006" key="14">
    <source>
        <dbReference type="Google" id="ProtNLM"/>
    </source>
</evidence>
<dbReference type="Pfam" id="PF01568">
    <property type="entry name" value="Molydop_binding"/>
    <property type="match status" value="1"/>
</dbReference>
<dbReference type="AlphaFoldDB" id="A0A2S7U5G0"/>
<dbReference type="Pfam" id="PF00384">
    <property type="entry name" value="Molybdopterin"/>
    <property type="match status" value="1"/>
</dbReference>
<keyword evidence="13" id="KW-1185">Reference proteome</keyword>
<keyword evidence="5" id="KW-0500">Molybdenum</keyword>
<evidence type="ECO:0000256" key="5">
    <source>
        <dbReference type="ARBA" id="ARBA00022505"/>
    </source>
</evidence>
<dbReference type="PIRSF" id="PIRSF000144">
    <property type="entry name" value="CbbBc"/>
    <property type="match status" value="1"/>
</dbReference>
<dbReference type="InterPro" id="IPR050123">
    <property type="entry name" value="Prok_molybdopt-oxidoreductase"/>
</dbReference>
<dbReference type="InterPro" id="IPR041953">
    <property type="entry name" value="YdeP_MopB"/>
</dbReference>
<dbReference type="GO" id="GO:0051539">
    <property type="term" value="F:4 iron, 4 sulfur cluster binding"/>
    <property type="evidence" value="ECO:0007669"/>
    <property type="project" value="UniProtKB-KW"/>
</dbReference>
<dbReference type="GO" id="GO:0030151">
    <property type="term" value="F:molybdenum ion binding"/>
    <property type="evidence" value="ECO:0007669"/>
    <property type="project" value="InterPro"/>
</dbReference>
<dbReference type="GO" id="GO:0008863">
    <property type="term" value="F:formate dehydrogenase (NAD+) activity"/>
    <property type="evidence" value="ECO:0007669"/>
    <property type="project" value="InterPro"/>
</dbReference>
<comment type="caution">
    <text evidence="12">The sequence shown here is derived from an EMBL/GenBank/DDBJ whole genome shotgun (WGS) entry which is preliminary data.</text>
</comment>
<comment type="cofactor">
    <cofactor evidence="1">
        <name>Mo-bis(molybdopterin guanine dinucleotide)</name>
        <dbReference type="ChEBI" id="CHEBI:60539"/>
    </cofactor>
</comment>
<keyword evidence="4" id="KW-0004">4Fe-4S</keyword>
<dbReference type="GO" id="GO:0045333">
    <property type="term" value="P:cellular respiration"/>
    <property type="evidence" value="ECO:0007669"/>
    <property type="project" value="UniProtKB-ARBA"/>
</dbReference>
<dbReference type="EMBL" id="MQWA01000001">
    <property type="protein sequence ID" value="PQJ29810.1"/>
    <property type="molecule type" value="Genomic_DNA"/>
</dbReference>
<feature type="domain" description="Molybdopterin oxidoreductase" evidence="10">
    <location>
        <begin position="114"/>
        <end position="487"/>
    </location>
</feature>
<dbReference type="InterPro" id="IPR006657">
    <property type="entry name" value="MoPterin_dinucl-bd_dom"/>
</dbReference>
<evidence type="ECO:0000256" key="7">
    <source>
        <dbReference type="ARBA" id="ARBA00023002"/>
    </source>
</evidence>
<dbReference type="OrthoDB" id="9805142at2"/>